<comment type="caution">
    <text evidence="2">The sequence shown here is derived from an EMBL/GenBank/DDBJ whole genome shotgun (WGS) entry which is preliminary data.</text>
</comment>
<dbReference type="EMBL" id="LWGR01000007">
    <property type="protein sequence ID" value="KZM73034.1"/>
    <property type="molecule type" value="Genomic_DNA"/>
</dbReference>
<name>A0A164M4N2_9NOCA</name>
<dbReference type="Gene3D" id="3.30.559.30">
    <property type="entry name" value="Nonribosomal peptide synthetase, condensation domain"/>
    <property type="match status" value="1"/>
</dbReference>
<dbReference type="AlphaFoldDB" id="A0A164M4N2"/>
<dbReference type="PANTHER" id="PTHR45527">
    <property type="entry name" value="NONRIBOSOMAL PEPTIDE SYNTHETASE"/>
    <property type="match status" value="1"/>
</dbReference>
<evidence type="ECO:0000259" key="1">
    <source>
        <dbReference type="Pfam" id="PF00668"/>
    </source>
</evidence>
<dbReference type="GO" id="GO:0043041">
    <property type="term" value="P:amino acid activation for nonribosomal peptide biosynthetic process"/>
    <property type="evidence" value="ECO:0007669"/>
    <property type="project" value="TreeGrafter"/>
</dbReference>
<organism evidence="2 3">
    <name type="scientific">Nocardia terpenica</name>
    <dbReference type="NCBI Taxonomy" id="455432"/>
    <lineage>
        <taxon>Bacteria</taxon>
        <taxon>Bacillati</taxon>
        <taxon>Actinomycetota</taxon>
        <taxon>Actinomycetes</taxon>
        <taxon>Mycobacteriales</taxon>
        <taxon>Nocardiaceae</taxon>
        <taxon>Nocardia</taxon>
    </lineage>
</organism>
<dbReference type="OrthoDB" id="9123229at2"/>
<dbReference type="Gene3D" id="3.30.559.10">
    <property type="entry name" value="Chloramphenicol acetyltransferase-like domain"/>
    <property type="match status" value="1"/>
</dbReference>
<evidence type="ECO:0000313" key="3">
    <source>
        <dbReference type="Proteomes" id="UP000076512"/>
    </source>
</evidence>
<dbReference type="SUPFAM" id="SSF52777">
    <property type="entry name" value="CoA-dependent acyltransferases"/>
    <property type="match status" value="2"/>
</dbReference>
<proteinExistence type="predicted"/>
<dbReference type="Pfam" id="PF00668">
    <property type="entry name" value="Condensation"/>
    <property type="match status" value="1"/>
</dbReference>
<reference evidence="2 3" key="1">
    <citation type="submission" date="2016-04" db="EMBL/GenBank/DDBJ databases">
        <authorList>
            <person name="Evans L.H."/>
            <person name="Alamgir A."/>
            <person name="Owens N."/>
            <person name="Weber N.D."/>
            <person name="Virtaneva K."/>
            <person name="Barbian K."/>
            <person name="Babar A."/>
            <person name="Rosenke K."/>
        </authorList>
    </citation>
    <scope>NUCLEOTIDE SEQUENCE [LARGE SCALE GENOMIC DNA]</scope>
    <source>
        <strain evidence="2 3">IFM 0406</strain>
    </source>
</reference>
<dbReference type="GO" id="GO:0008610">
    <property type="term" value="P:lipid biosynthetic process"/>
    <property type="evidence" value="ECO:0007669"/>
    <property type="project" value="UniProtKB-ARBA"/>
</dbReference>
<dbReference type="GO" id="GO:0044550">
    <property type="term" value="P:secondary metabolite biosynthetic process"/>
    <property type="evidence" value="ECO:0007669"/>
    <property type="project" value="TreeGrafter"/>
</dbReference>
<dbReference type="InterPro" id="IPR001242">
    <property type="entry name" value="Condensation_dom"/>
</dbReference>
<dbReference type="Proteomes" id="UP000076512">
    <property type="component" value="Unassembled WGS sequence"/>
</dbReference>
<dbReference type="InterPro" id="IPR023213">
    <property type="entry name" value="CAT-like_dom_sf"/>
</dbReference>
<dbReference type="GO" id="GO:0003824">
    <property type="term" value="F:catalytic activity"/>
    <property type="evidence" value="ECO:0007669"/>
    <property type="project" value="InterPro"/>
</dbReference>
<dbReference type="GO" id="GO:0031177">
    <property type="term" value="F:phosphopantetheine binding"/>
    <property type="evidence" value="ECO:0007669"/>
    <property type="project" value="TreeGrafter"/>
</dbReference>
<keyword evidence="3" id="KW-1185">Reference proteome</keyword>
<dbReference type="STRING" id="455432.AWN90_30375"/>
<dbReference type="GO" id="GO:0005737">
    <property type="term" value="C:cytoplasm"/>
    <property type="evidence" value="ECO:0007669"/>
    <property type="project" value="TreeGrafter"/>
</dbReference>
<evidence type="ECO:0000313" key="2">
    <source>
        <dbReference type="EMBL" id="KZM73034.1"/>
    </source>
</evidence>
<feature type="domain" description="Condensation" evidence="1">
    <location>
        <begin position="71"/>
        <end position="370"/>
    </location>
</feature>
<protein>
    <recommendedName>
        <fullName evidence="1">Condensation domain-containing protein</fullName>
    </recommendedName>
</protein>
<accession>A0A164M4N2</accession>
<sequence>MEMTHLSEWLPKPGELLEFVPVARTVAAVAPTSVATVPASFIQEFHIRYWHGRRLASAPEELADNVRNELSMCFSMAVPLDRVALRQAYTEYLRRHDSLRCWFDIAESPETPLVGHVLDPEAVELATVSLGSFDSSEELRDRLGVRFQTPDPTGWPAFTLGAIDHGMDGFTVYVSFDHAFTDGTSLVASIFEVHQLYTAFAADREPELPPVTGYAEYARQERDTVAAQPPELERLAQILADNVDNIRPTPWELGLAPGEFGDSTGTRYDLLTGDEVNAFTEVCAANGDSFASGLYAAIALTELELAGRTRYLGLNVVGTRLDPRFQFTQGWFINLVPVAFEVGEAARFTELVGRARGALNDIKPLSGIPLLAALRRATELTGGREFPQVRDWPWVSYMDMRPISGAMLEQSLPGLNGIRGLSSSSRIGQPSPLWFNREHDRVHVAVMFPDTAIAHASVNEYLDRLRTVCRSIATAGEYGTVPVGSEAT</sequence>
<dbReference type="RefSeq" id="WP_082871506.1">
    <property type="nucleotide sequence ID" value="NZ_JABMCZ010000004.1"/>
</dbReference>
<gene>
    <name evidence="2" type="ORF">AWN90_30375</name>
</gene>
<dbReference type="PANTHER" id="PTHR45527:SF1">
    <property type="entry name" value="FATTY ACID SYNTHASE"/>
    <property type="match status" value="1"/>
</dbReference>